<evidence type="ECO:0008006" key="3">
    <source>
        <dbReference type="Google" id="ProtNLM"/>
    </source>
</evidence>
<sequence>MAMVFSVSLAGGATYEVEAEPRDSVSHLRLKLEKQIEVPEACYLKMFHSTEVLPEGKLVSELDAEQPIFAVVARETDVEKLLQAAGSYNGYKELLKRAGSPGGATNIKVIPVIPSILAVLEDMGGLPVTIEHLKSTEHGLEMSTQGHLLLPALNAEPLLSLNKKERFSKVVYRVQLNSDAYNRGLGVVFQQSPFMDSTVDSKGLPSYIYNGYGLEGDKNCNAIKFHPAMEQGQLRVEGVGGFGNSDMGFTPQNWTQSGHKFHSFEVTIGADGKNNLRVVGTEGEIFKKSWKNILTDGKHLPALHGWLDMGGEALMLGKIALEVHLA</sequence>
<evidence type="ECO:0000313" key="1">
    <source>
        <dbReference type="EMBL" id="CAJ1383041.1"/>
    </source>
</evidence>
<proteinExistence type="predicted"/>
<dbReference type="Proteomes" id="UP001178507">
    <property type="component" value="Unassembled WGS sequence"/>
</dbReference>
<keyword evidence="2" id="KW-1185">Reference proteome</keyword>
<gene>
    <name evidence="1" type="ORF">EVOR1521_LOCUS10266</name>
</gene>
<evidence type="ECO:0000313" key="2">
    <source>
        <dbReference type="Proteomes" id="UP001178507"/>
    </source>
</evidence>
<name>A0AA36MX47_9DINO</name>
<accession>A0AA36MX47</accession>
<dbReference type="AlphaFoldDB" id="A0AA36MX47"/>
<dbReference type="EMBL" id="CAUJNA010000973">
    <property type="protein sequence ID" value="CAJ1383041.1"/>
    <property type="molecule type" value="Genomic_DNA"/>
</dbReference>
<comment type="caution">
    <text evidence="1">The sequence shown here is derived from an EMBL/GenBank/DDBJ whole genome shotgun (WGS) entry which is preliminary data.</text>
</comment>
<protein>
    <recommendedName>
        <fullName evidence="3">Ubiquitin-like domain-containing protein</fullName>
    </recommendedName>
</protein>
<reference evidence="1" key="1">
    <citation type="submission" date="2023-08" db="EMBL/GenBank/DDBJ databases">
        <authorList>
            <person name="Chen Y."/>
            <person name="Shah S."/>
            <person name="Dougan E. K."/>
            <person name="Thang M."/>
            <person name="Chan C."/>
        </authorList>
    </citation>
    <scope>NUCLEOTIDE SEQUENCE</scope>
</reference>
<organism evidence="1 2">
    <name type="scientific">Effrenium voratum</name>
    <dbReference type="NCBI Taxonomy" id="2562239"/>
    <lineage>
        <taxon>Eukaryota</taxon>
        <taxon>Sar</taxon>
        <taxon>Alveolata</taxon>
        <taxon>Dinophyceae</taxon>
        <taxon>Suessiales</taxon>
        <taxon>Symbiodiniaceae</taxon>
        <taxon>Effrenium</taxon>
    </lineage>
</organism>